<feature type="transmembrane region" description="Helical" evidence="2">
    <location>
        <begin position="49"/>
        <end position="70"/>
    </location>
</feature>
<dbReference type="RefSeq" id="WP_140830414.1">
    <property type="nucleotide sequence ID" value="NZ_VFYP01000003.1"/>
</dbReference>
<evidence type="ECO:0000256" key="2">
    <source>
        <dbReference type="SAM" id="Phobius"/>
    </source>
</evidence>
<comment type="caution">
    <text evidence="3">The sequence shown here is derived from an EMBL/GenBank/DDBJ whole genome shotgun (WGS) entry which is preliminary data.</text>
</comment>
<evidence type="ECO:0000313" key="3">
    <source>
        <dbReference type="EMBL" id="TPP06625.1"/>
    </source>
</evidence>
<evidence type="ECO:0000256" key="1">
    <source>
        <dbReference type="SAM" id="MobiDB-lite"/>
    </source>
</evidence>
<protein>
    <submittedName>
        <fullName evidence="3">Uncharacterized protein</fullName>
    </submittedName>
</protein>
<dbReference type="AlphaFoldDB" id="A0A504U7Z9"/>
<proteinExistence type="predicted"/>
<keyword evidence="2" id="KW-0812">Transmembrane</keyword>
<keyword evidence="2" id="KW-1133">Transmembrane helix</keyword>
<keyword evidence="4" id="KW-1185">Reference proteome</keyword>
<dbReference type="OrthoDB" id="8404681at2"/>
<organism evidence="3 4">
    <name type="scientific">Rhizobium glycinendophyticum</name>
    <dbReference type="NCBI Taxonomy" id="2589807"/>
    <lineage>
        <taxon>Bacteria</taxon>
        <taxon>Pseudomonadati</taxon>
        <taxon>Pseudomonadota</taxon>
        <taxon>Alphaproteobacteria</taxon>
        <taxon>Hyphomicrobiales</taxon>
        <taxon>Rhizobiaceae</taxon>
        <taxon>Rhizobium/Agrobacterium group</taxon>
        <taxon>Rhizobium</taxon>
    </lineage>
</organism>
<keyword evidence="2" id="KW-0472">Membrane</keyword>
<feature type="region of interest" description="Disordered" evidence="1">
    <location>
        <begin position="1"/>
        <end position="29"/>
    </location>
</feature>
<name>A0A504U7Z9_9HYPH</name>
<dbReference type="Proteomes" id="UP000316429">
    <property type="component" value="Unassembled WGS sequence"/>
</dbReference>
<sequence>MSKFDPAGNSRPATRDDPSTGTQTVDARNRAIAQEAGLDRDLESQVPPVYGRFTTLMIAALAAVAVVLLLKILV</sequence>
<accession>A0A504U7Z9</accession>
<gene>
    <name evidence="3" type="ORF">FJQ55_17935</name>
</gene>
<evidence type="ECO:0000313" key="4">
    <source>
        <dbReference type="Proteomes" id="UP000316429"/>
    </source>
</evidence>
<reference evidence="3 4" key="1">
    <citation type="submission" date="2019-06" db="EMBL/GenBank/DDBJ databases">
        <title>Rhizobium sp. CL12 isolated from roots of soybean.</title>
        <authorList>
            <person name="Wang C."/>
        </authorList>
    </citation>
    <scope>NUCLEOTIDE SEQUENCE [LARGE SCALE GENOMIC DNA]</scope>
    <source>
        <strain evidence="3 4">CL12</strain>
    </source>
</reference>
<dbReference type="EMBL" id="VFYP01000003">
    <property type="protein sequence ID" value="TPP06625.1"/>
    <property type="molecule type" value="Genomic_DNA"/>
</dbReference>